<dbReference type="AlphaFoldDB" id="A0A087AT39"/>
<dbReference type="RefSeq" id="WP_051920941.1">
    <property type="nucleotide sequence ID" value="NZ_JGYV01000014.1"/>
</dbReference>
<keyword evidence="1" id="KW-0732">Signal</keyword>
<organism evidence="2 3">
    <name type="scientific">Bifidobacterium cuniculi</name>
    <dbReference type="NCBI Taxonomy" id="1688"/>
    <lineage>
        <taxon>Bacteria</taxon>
        <taxon>Bacillati</taxon>
        <taxon>Actinomycetota</taxon>
        <taxon>Actinomycetes</taxon>
        <taxon>Bifidobacteriales</taxon>
        <taxon>Bifidobacteriaceae</taxon>
        <taxon>Bifidobacterium</taxon>
    </lineage>
</organism>
<protein>
    <submittedName>
        <fullName evidence="2">Uncharacterized protein</fullName>
    </submittedName>
</protein>
<dbReference type="OrthoDB" id="10008053at2"/>
<name>A0A087AT39_9BIFI</name>
<reference evidence="2 3" key="1">
    <citation type="submission" date="2014-03" db="EMBL/GenBank/DDBJ databases">
        <title>Genomics of Bifidobacteria.</title>
        <authorList>
            <person name="Ventura M."/>
            <person name="Milani C."/>
            <person name="Lugli G.A."/>
        </authorList>
    </citation>
    <scope>NUCLEOTIDE SEQUENCE [LARGE SCALE GENOMIC DNA]</scope>
    <source>
        <strain evidence="2 3">LMG 10738</strain>
    </source>
</reference>
<evidence type="ECO:0000313" key="2">
    <source>
        <dbReference type="EMBL" id="KFI61939.1"/>
    </source>
</evidence>
<gene>
    <name evidence="2" type="ORF">BCUN_1844</name>
</gene>
<keyword evidence="3" id="KW-1185">Reference proteome</keyword>
<dbReference type="Proteomes" id="UP000029067">
    <property type="component" value="Unassembled WGS sequence"/>
</dbReference>
<proteinExistence type="predicted"/>
<evidence type="ECO:0000256" key="1">
    <source>
        <dbReference type="SAM" id="SignalP"/>
    </source>
</evidence>
<comment type="caution">
    <text evidence="2">The sequence shown here is derived from an EMBL/GenBank/DDBJ whole genome shotgun (WGS) entry which is preliminary data.</text>
</comment>
<accession>A0A087AT39</accession>
<evidence type="ECO:0000313" key="3">
    <source>
        <dbReference type="Proteomes" id="UP000029067"/>
    </source>
</evidence>
<feature type="chain" id="PRO_5001818575" evidence="1">
    <location>
        <begin position="29"/>
        <end position="97"/>
    </location>
</feature>
<feature type="signal peptide" evidence="1">
    <location>
        <begin position="1"/>
        <end position="28"/>
    </location>
</feature>
<sequence>MLKRKAGKGIAVLAAAVTLFGFTGVAHATTIPVYGKGHYTETYSQSTTSPWQSQHVLEVTTPSGALQTKRGNWAPLYHKSQADRQGLPLKNFYALWR</sequence>
<dbReference type="EMBL" id="JGYV01000014">
    <property type="protein sequence ID" value="KFI61939.1"/>
    <property type="molecule type" value="Genomic_DNA"/>
</dbReference>